<dbReference type="SUPFAM" id="SSF52540">
    <property type="entry name" value="P-loop containing nucleoside triphosphate hydrolases"/>
    <property type="match status" value="1"/>
</dbReference>
<feature type="compositionally biased region" description="Pro residues" evidence="1">
    <location>
        <begin position="291"/>
        <end position="308"/>
    </location>
</feature>
<accession>A0ABV9I8H3</accession>
<evidence type="ECO:0000256" key="1">
    <source>
        <dbReference type="SAM" id="MobiDB-lite"/>
    </source>
</evidence>
<dbReference type="InterPro" id="IPR003593">
    <property type="entry name" value="AAA+_ATPase"/>
</dbReference>
<dbReference type="InterPro" id="IPR052989">
    <property type="entry name" value="Mg-chelatase_DI-like"/>
</dbReference>
<evidence type="ECO:0000313" key="4">
    <source>
        <dbReference type="Proteomes" id="UP001595952"/>
    </source>
</evidence>
<dbReference type="InterPro" id="IPR027417">
    <property type="entry name" value="P-loop_NTPase"/>
</dbReference>
<gene>
    <name evidence="3" type="ORF">ACFO0D_07610</name>
</gene>
<dbReference type="InterPro" id="IPR036465">
    <property type="entry name" value="vWFA_dom_sf"/>
</dbReference>
<dbReference type="Pfam" id="PF13519">
    <property type="entry name" value="VWA_2"/>
    <property type="match status" value="1"/>
</dbReference>
<proteinExistence type="predicted"/>
<dbReference type="InterPro" id="IPR041628">
    <property type="entry name" value="ChlI/MoxR_AAA_lid"/>
</dbReference>
<feature type="domain" description="VWFA" evidence="2">
    <location>
        <begin position="416"/>
        <end position="581"/>
    </location>
</feature>
<dbReference type="PANTHER" id="PTHR35023">
    <property type="entry name" value="CHELATASE-RELATED"/>
    <property type="match status" value="1"/>
</dbReference>
<keyword evidence="4" id="KW-1185">Reference proteome</keyword>
<feature type="region of interest" description="Disordered" evidence="1">
    <location>
        <begin position="282"/>
        <end position="370"/>
    </location>
</feature>
<dbReference type="Pfam" id="PF17863">
    <property type="entry name" value="AAA_lid_2"/>
    <property type="match status" value="1"/>
</dbReference>
<organism evidence="3 4">
    <name type="scientific">Deinococcus hohokamensis</name>
    <dbReference type="NCBI Taxonomy" id="309883"/>
    <lineage>
        <taxon>Bacteria</taxon>
        <taxon>Thermotogati</taxon>
        <taxon>Deinococcota</taxon>
        <taxon>Deinococci</taxon>
        <taxon>Deinococcales</taxon>
        <taxon>Deinococcaceae</taxon>
        <taxon>Deinococcus</taxon>
    </lineage>
</organism>
<name>A0ABV9I8H3_9DEIO</name>
<comment type="caution">
    <text evidence="3">The sequence shown here is derived from an EMBL/GenBank/DDBJ whole genome shotgun (WGS) entry which is preliminary data.</text>
</comment>
<dbReference type="SUPFAM" id="SSF53300">
    <property type="entry name" value="vWA-like"/>
    <property type="match status" value="1"/>
</dbReference>
<dbReference type="PANTHER" id="PTHR35023:SF1">
    <property type="entry name" value="MG-PROTOPORPHYRIN IX CHELATASE"/>
    <property type="match status" value="1"/>
</dbReference>
<protein>
    <submittedName>
        <fullName evidence="3">VWA domain-containing protein</fullName>
    </submittedName>
</protein>
<dbReference type="RefSeq" id="WP_380061216.1">
    <property type="nucleotide sequence ID" value="NZ_JBHSEI010000005.1"/>
</dbReference>
<dbReference type="InterPro" id="IPR002035">
    <property type="entry name" value="VWF_A"/>
</dbReference>
<dbReference type="Gene3D" id="1.10.8.80">
    <property type="entry name" value="Magnesium chelatase subunit I, C-Terminal domain"/>
    <property type="match status" value="1"/>
</dbReference>
<evidence type="ECO:0000259" key="2">
    <source>
        <dbReference type="PROSITE" id="PS50234"/>
    </source>
</evidence>
<dbReference type="PROSITE" id="PS50234">
    <property type="entry name" value="VWFA"/>
    <property type="match status" value="1"/>
</dbReference>
<dbReference type="EMBL" id="JBHSEI010000005">
    <property type="protein sequence ID" value="MFC4638206.1"/>
    <property type="molecule type" value="Genomic_DNA"/>
</dbReference>
<dbReference type="Gene3D" id="3.40.50.300">
    <property type="entry name" value="P-loop containing nucleotide triphosphate hydrolases"/>
    <property type="match status" value="1"/>
</dbReference>
<dbReference type="CDD" id="cd00009">
    <property type="entry name" value="AAA"/>
    <property type="match status" value="1"/>
</dbReference>
<dbReference type="Proteomes" id="UP001595952">
    <property type="component" value="Unassembled WGS sequence"/>
</dbReference>
<sequence length="581" mass="60463">MSPVAAAQYPLSAVAHQPELTLALSLLAVSPDLGGVLIRGDRGAAKSTAARGLAALLPPLTGGPAPFVNLPLGASEDRVVGSLDLDAALRGEARLREGLIVAAHGGVLYIDEVNLLPDHLVDVLLDAAAMGIHRVQRDGLSLEQAARFALVGSMNPEEGALRPQFLDRFGLCVDVLAPRDPAQRAEIMRRRMAFEADPAAFVAHWHPQEEALRASIQAARQRLPEVTLPDHLLTVIAGLSAEAGVRSLRADLVLHRAARALAALESRGVVVEADLHRVSPLVLTHRRDPRLPPPPPPPEAAPPPPARPPESEQAGEQNDPDRSDPAPGSGPEPHENVLPPTPAGAPVTLRSAPVAGRRPGDQATGRVVRAVPDPQATSLALPETLRAALQRGAGKPFGLSREDLHAPVREERGGRRVLFVADASGSMGVQGRMGAVKGAMLAVLEGQARRDRVALVTFRATGATLALDWTTDSALAEAAITAAPTGGRTPLAHALALAEEVLRQEPGAELVLFTDGRANVAQSPGQDPWGDALAAARRLHGHPALVVDTEAGHVRLGRAALLAGALGADCQPLAAVPVGAG</sequence>
<dbReference type="Pfam" id="PF07728">
    <property type="entry name" value="AAA_5"/>
    <property type="match status" value="1"/>
</dbReference>
<dbReference type="SMART" id="SM00327">
    <property type="entry name" value="VWA"/>
    <property type="match status" value="1"/>
</dbReference>
<dbReference type="SMART" id="SM00382">
    <property type="entry name" value="AAA"/>
    <property type="match status" value="1"/>
</dbReference>
<dbReference type="Gene3D" id="3.40.50.410">
    <property type="entry name" value="von Willebrand factor, type A domain"/>
    <property type="match status" value="1"/>
</dbReference>
<evidence type="ECO:0000313" key="3">
    <source>
        <dbReference type="EMBL" id="MFC4638206.1"/>
    </source>
</evidence>
<reference evidence="4" key="1">
    <citation type="journal article" date="2019" name="Int. J. Syst. Evol. Microbiol.">
        <title>The Global Catalogue of Microorganisms (GCM) 10K type strain sequencing project: providing services to taxonomists for standard genome sequencing and annotation.</title>
        <authorList>
            <consortium name="The Broad Institute Genomics Platform"/>
            <consortium name="The Broad Institute Genome Sequencing Center for Infectious Disease"/>
            <person name="Wu L."/>
            <person name="Ma J."/>
        </authorList>
    </citation>
    <scope>NUCLEOTIDE SEQUENCE [LARGE SCALE GENOMIC DNA]</scope>
    <source>
        <strain evidence="4">CCUG 55995</strain>
    </source>
</reference>
<dbReference type="InterPro" id="IPR011704">
    <property type="entry name" value="ATPase_dyneun-rel_AAA"/>
</dbReference>